<dbReference type="GO" id="GO:0003824">
    <property type="term" value="F:catalytic activity"/>
    <property type="evidence" value="ECO:0007669"/>
    <property type="project" value="InterPro"/>
</dbReference>
<accession>A0A136Q132</accession>
<name>A0A136Q132_9FIRM</name>
<dbReference type="InterPro" id="IPR015813">
    <property type="entry name" value="Pyrv/PenolPyrv_kinase-like_dom"/>
</dbReference>
<dbReference type="RefSeq" id="WP_066522004.1">
    <property type="nucleotide sequence ID" value="NZ_CABMOF010000007.1"/>
</dbReference>
<protein>
    <recommendedName>
        <fullName evidence="2">HpcH/HpaI aldolase/citrate lyase domain-containing protein</fullName>
    </recommendedName>
</protein>
<feature type="domain" description="HpcH/HpaI aldolase/citrate lyase" evidence="2">
    <location>
        <begin position="68"/>
        <end position="169"/>
    </location>
</feature>
<dbReference type="InterPro" id="IPR040442">
    <property type="entry name" value="Pyrv_kinase-like_dom_sf"/>
</dbReference>
<dbReference type="InterPro" id="IPR005000">
    <property type="entry name" value="Aldolase/citrate-lyase_domain"/>
</dbReference>
<organism evidence="3 4">
    <name type="scientific">Christensenella minuta</name>
    <dbReference type="NCBI Taxonomy" id="626937"/>
    <lineage>
        <taxon>Bacteria</taxon>
        <taxon>Bacillati</taxon>
        <taxon>Bacillota</taxon>
        <taxon>Clostridia</taxon>
        <taxon>Christensenellales</taxon>
        <taxon>Christensenellaceae</taxon>
        <taxon>Christensenella</taxon>
    </lineage>
</organism>
<dbReference type="STRING" id="626937.HMPREF3293_02478"/>
<evidence type="ECO:0000313" key="3">
    <source>
        <dbReference type="EMBL" id="KXK64399.1"/>
    </source>
</evidence>
<keyword evidence="1" id="KW-0479">Metal-binding</keyword>
<evidence type="ECO:0000313" key="4">
    <source>
        <dbReference type="Proteomes" id="UP000070366"/>
    </source>
</evidence>
<dbReference type="KEGG" id="cmiu:B1H56_01005"/>
<dbReference type="PATRIC" id="fig|626937.4.peg.2436"/>
<dbReference type="AlphaFoldDB" id="A0A136Q132"/>
<gene>
    <name evidence="3" type="ORF">HMPREF3293_02478</name>
</gene>
<evidence type="ECO:0000259" key="2">
    <source>
        <dbReference type="Pfam" id="PF03328"/>
    </source>
</evidence>
<dbReference type="Gene3D" id="3.20.20.60">
    <property type="entry name" value="Phosphoenolpyruvate-binding domains"/>
    <property type="match status" value="1"/>
</dbReference>
<dbReference type="Proteomes" id="UP000070366">
    <property type="component" value="Unassembled WGS sequence"/>
</dbReference>
<dbReference type="SUPFAM" id="SSF51621">
    <property type="entry name" value="Phosphoenolpyruvate/pyruvate domain"/>
    <property type="match status" value="1"/>
</dbReference>
<evidence type="ECO:0000256" key="1">
    <source>
        <dbReference type="ARBA" id="ARBA00022723"/>
    </source>
</evidence>
<comment type="caution">
    <text evidence="3">The sequence shown here is derived from an EMBL/GenBank/DDBJ whole genome shotgun (WGS) entry which is preliminary data.</text>
</comment>
<keyword evidence="4" id="KW-1185">Reference proteome</keyword>
<dbReference type="OrthoDB" id="86160at2"/>
<dbReference type="Pfam" id="PF03328">
    <property type="entry name" value="HpcH_HpaI"/>
    <property type="match status" value="1"/>
</dbReference>
<reference evidence="3 4" key="1">
    <citation type="submission" date="2016-02" db="EMBL/GenBank/DDBJ databases">
        <authorList>
            <person name="Wen L."/>
            <person name="He K."/>
            <person name="Yang H."/>
        </authorList>
    </citation>
    <scope>NUCLEOTIDE SEQUENCE [LARGE SCALE GENOMIC DNA]</scope>
    <source>
        <strain evidence="3 4">DSM 22607</strain>
    </source>
</reference>
<sequence length="267" mass="30210">MNLITKEMLEVLKQLRDEYGILAVKAEFEAEGSRTDELISLNEVVFRADMKMFIKIGGCEAVRDMDQCRLLGARGIMAPMIETPFAMQKFCDASNKVFTEHEQKDIEFIINAETGVALQNFDGILKKGNGLLDTISIGRVDLSASVGLSRKEINSERVFSMAKEFAEKALASNIKVGFGGGISFDAIPFIRNMEPFVSRFETRKIVFDLQNCKDKMEEAILCAMQFEYLYLKGKCAFYDRMAKEDENRMIMLKQRIDAAEGKDADYC</sequence>
<dbReference type="EMBL" id="LSZW01000064">
    <property type="protein sequence ID" value="KXK64399.1"/>
    <property type="molecule type" value="Genomic_DNA"/>
</dbReference>
<dbReference type="GO" id="GO:0046872">
    <property type="term" value="F:metal ion binding"/>
    <property type="evidence" value="ECO:0007669"/>
    <property type="project" value="UniProtKB-KW"/>
</dbReference>
<proteinExistence type="predicted"/>